<proteinExistence type="predicted"/>
<accession>A0AAN7W0Q3</accession>
<reference evidence="1" key="1">
    <citation type="submission" date="2023-08" db="EMBL/GenBank/DDBJ databases">
        <title>Black Yeasts Isolated from many extreme environments.</title>
        <authorList>
            <person name="Coleine C."/>
            <person name="Stajich J.E."/>
            <person name="Selbmann L."/>
        </authorList>
    </citation>
    <scope>NUCLEOTIDE SEQUENCE</scope>
    <source>
        <strain evidence="1">CCFEE 5810</strain>
    </source>
</reference>
<organism evidence="1 2">
    <name type="scientific">Elasticomyces elasticus</name>
    <dbReference type="NCBI Taxonomy" id="574655"/>
    <lineage>
        <taxon>Eukaryota</taxon>
        <taxon>Fungi</taxon>
        <taxon>Dikarya</taxon>
        <taxon>Ascomycota</taxon>
        <taxon>Pezizomycotina</taxon>
        <taxon>Dothideomycetes</taxon>
        <taxon>Dothideomycetidae</taxon>
        <taxon>Mycosphaerellales</taxon>
        <taxon>Teratosphaeriaceae</taxon>
        <taxon>Elasticomyces</taxon>
    </lineage>
</organism>
<dbReference type="Proteomes" id="UP001310594">
    <property type="component" value="Unassembled WGS sequence"/>
</dbReference>
<sequence length="288" mass="33030">MVQYRGDDLPGSKAAARDYWKLDCHDAVTAAEAEAILIPRGFDFKPRTGVQRLRVLLSRLDRSLRTFEHLTIAQLRQLCKDCKLPVLTNASRDEFVAALEQADDEIGFPRFLDLPPKVRVLVYVAYYEGLEQSILAVQPPVTMLSKELRTGALPIFYDSYRFGFFGRIEPRGLVSSLHPTDATEDMIRSIGNTNLPLIQKLCLHVPSFQDQVEGFYGVECDVDLRGEDRSARVEELRFPAGETRWTTEVVNRVERKLADMSSRPQGKALQEHDVTWDLFHELWWTDDW</sequence>
<evidence type="ECO:0000313" key="1">
    <source>
        <dbReference type="EMBL" id="KAK5693691.1"/>
    </source>
</evidence>
<evidence type="ECO:0000313" key="2">
    <source>
        <dbReference type="Proteomes" id="UP001310594"/>
    </source>
</evidence>
<name>A0AAN7W0Q3_9PEZI</name>
<protein>
    <submittedName>
        <fullName evidence="1">Uncharacterized protein</fullName>
    </submittedName>
</protein>
<dbReference type="EMBL" id="JAVRQU010000017">
    <property type="protein sequence ID" value="KAK5693691.1"/>
    <property type="molecule type" value="Genomic_DNA"/>
</dbReference>
<dbReference type="AlphaFoldDB" id="A0AAN7W0Q3"/>
<comment type="caution">
    <text evidence="1">The sequence shown here is derived from an EMBL/GenBank/DDBJ whole genome shotgun (WGS) entry which is preliminary data.</text>
</comment>
<gene>
    <name evidence="1" type="ORF">LTR97_010260</name>
</gene>